<evidence type="ECO:0008006" key="5">
    <source>
        <dbReference type="Google" id="ProtNLM"/>
    </source>
</evidence>
<name>A0A1L7XIJ3_9HELO</name>
<evidence type="ECO:0000256" key="2">
    <source>
        <dbReference type="SAM" id="MobiDB-lite"/>
    </source>
</evidence>
<dbReference type="CDD" id="cd12148">
    <property type="entry name" value="fungal_TF_MHR"/>
    <property type="match status" value="1"/>
</dbReference>
<dbReference type="InterPro" id="IPR050987">
    <property type="entry name" value="AtrR-like"/>
</dbReference>
<sequence length="712" mass="79941">MELPRKQHHIQTGTAVGKNVQGGVEQSPSDYSTPLFSVSEAQEAIQKEIESAPNLSDRRRAVFNAAINSLKQGLDASEGESKLSYGSLECSSDALHSPAIPPPELIHCILQPRPYADSEPWALNCFMPLVSKKTFVRMYHQLYETKDGDYDVPSLLIVTTNTYSYLTDVTMPDTNESGLEKIMTMQVAAYLATARAAIAQLSLLAAPSLINLQALCHGAIVSQEAGDLGSAWSLTQAGSTMCLRLDLHRNQNQFTRPDTAFLLLVPRSCLPFAPQDFKGRHTFRCIKIHTSESWKKYADFESSNGRNDKGLAMSLGRSSQFKDSEIEVDLLKRPDPENSLKRQVSRSRTFSLLFIWRLLNVPVFLSGIVSDLQSRHTHREPHDIDIILSLLLHRLDGIWQNIRIVSGRSTQRFEGWLLITKQAQTEAEKTPRVMRVDPDLEWLMVDFTFYSLKAALLTAPALSHESRARYKNAALEAARASLNELQKARHFAYMEDHPVELLKSVSHWTILYFPFTSFFILFCNVATTNFMPDYNVMREFVTHLSELRETSQAMAKLYNLCQAFCTLAATLLSTPESTSKRLSISEGMDNNNGTPARKRPRRACTEKMALIPVENTINILNPVSFNATTAEAAIMVDGMAPNMADNFGPEMSLPVSDINYDPIPYVDNDSSLWQLLDTQPRLQWLDTDLSAFDNVWGDPNLYQDILPGYQGL</sequence>
<reference evidence="3 4" key="1">
    <citation type="submission" date="2016-03" db="EMBL/GenBank/DDBJ databases">
        <authorList>
            <person name="Ploux O."/>
        </authorList>
    </citation>
    <scope>NUCLEOTIDE SEQUENCE [LARGE SCALE GENOMIC DNA]</scope>
    <source>
        <strain evidence="3 4">UAMH 11012</strain>
    </source>
</reference>
<dbReference type="AlphaFoldDB" id="A0A1L7XIJ3"/>
<evidence type="ECO:0000256" key="1">
    <source>
        <dbReference type="ARBA" id="ARBA00023242"/>
    </source>
</evidence>
<keyword evidence="1" id="KW-0539">Nucleus</keyword>
<dbReference type="GO" id="GO:0003700">
    <property type="term" value="F:DNA-binding transcription factor activity"/>
    <property type="evidence" value="ECO:0007669"/>
    <property type="project" value="InterPro"/>
</dbReference>
<feature type="region of interest" description="Disordered" evidence="2">
    <location>
        <begin position="1"/>
        <end position="32"/>
    </location>
</feature>
<keyword evidence="4" id="KW-1185">Reference proteome</keyword>
<feature type="region of interest" description="Disordered" evidence="2">
    <location>
        <begin position="580"/>
        <end position="601"/>
    </location>
</feature>
<dbReference type="PANTHER" id="PTHR46910">
    <property type="entry name" value="TRANSCRIPTION FACTOR PDR1"/>
    <property type="match status" value="1"/>
</dbReference>
<dbReference type="OrthoDB" id="103819at2759"/>
<dbReference type="PANTHER" id="PTHR46910:SF5">
    <property type="entry name" value="ZN(II)2CYS6 TRANSCRIPTION FACTOR (EUROFUNG)"/>
    <property type="match status" value="1"/>
</dbReference>
<protein>
    <recommendedName>
        <fullName evidence="5">Transcription factor domain-containing protein</fullName>
    </recommendedName>
</protein>
<evidence type="ECO:0000313" key="4">
    <source>
        <dbReference type="Proteomes" id="UP000184330"/>
    </source>
</evidence>
<dbReference type="EMBL" id="FJOG01000028">
    <property type="protein sequence ID" value="CZR64838.1"/>
    <property type="molecule type" value="Genomic_DNA"/>
</dbReference>
<gene>
    <name evidence="3" type="ORF">PAC_14737</name>
</gene>
<organism evidence="3 4">
    <name type="scientific">Phialocephala subalpina</name>
    <dbReference type="NCBI Taxonomy" id="576137"/>
    <lineage>
        <taxon>Eukaryota</taxon>
        <taxon>Fungi</taxon>
        <taxon>Dikarya</taxon>
        <taxon>Ascomycota</taxon>
        <taxon>Pezizomycotina</taxon>
        <taxon>Leotiomycetes</taxon>
        <taxon>Helotiales</taxon>
        <taxon>Mollisiaceae</taxon>
        <taxon>Phialocephala</taxon>
        <taxon>Phialocephala fortinii species complex</taxon>
    </lineage>
</organism>
<dbReference type="Proteomes" id="UP000184330">
    <property type="component" value="Unassembled WGS sequence"/>
</dbReference>
<proteinExistence type="predicted"/>
<feature type="compositionally biased region" description="Polar residues" evidence="2">
    <location>
        <begin position="580"/>
        <end position="594"/>
    </location>
</feature>
<evidence type="ECO:0000313" key="3">
    <source>
        <dbReference type="EMBL" id="CZR64838.1"/>
    </source>
</evidence>
<accession>A0A1L7XIJ3</accession>